<proteinExistence type="predicted"/>
<accession>Q315Y6</accession>
<dbReference type="InterPro" id="IPR001638">
    <property type="entry name" value="Solute-binding_3/MltF_N"/>
</dbReference>
<dbReference type="SUPFAM" id="SSF53850">
    <property type="entry name" value="Periplasmic binding protein-like II"/>
    <property type="match status" value="1"/>
</dbReference>
<sequence>MWYSIRTVVFIMLLLAVTALPFYAAQKTERPLVLVCDVWPPYQTQHDGRVNGFATRVVHHVLNGMGVPVKSTKAFPWQRAMGIFQAGGADVLFSANHTADREMFARYPEESLVDSPWILWSRKKNLRSLDDLRGLKIGVVSGYSYTLEFWDYIETHCVVEKVHSDAINFKKLAMGRLDAIAAEYGNGRHVLNSLHLKGIRPHTDIVIKTDGLYAIFNKNTVTEKFVQEFSFRLKEYKASEGYRDLYRAYFMPGQE</sequence>
<dbReference type="RefSeq" id="WP_011366588.1">
    <property type="nucleotide sequence ID" value="NC_007519.1"/>
</dbReference>
<feature type="domain" description="Solute-binding protein family 3/N-terminal" evidence="1">
    <location>
        <begin position="34"/>
        <end position="250"/>
    </location>
</feature>
<dbReference type="Gene3D" id="3.40.190.10">
    <property type="entry name" value="Periplasmic binding protein-like II"/>
    <property type="match status" value="2"/>
</dbReference>
<dbReference type="STRING" id="207559.Dde_0459"/>
<dbReference type="PANTHER" id="PTHR38834">
    <property type="entry name" value="PERIPLASMIC SUBSTRATE BINDING PROTEIN FAMILY 3"/>
    <property type="match status" value="1"/>
</dbReference>
<evidence type="ECO:0000259" key="1">
    <source>
        <dbReference type="Pfam" id="PF00497"/>
    </source>
</evidence>
<dbReference type="Pfam" id="PF00497">
    <property type="entry name" value="SBP_bac_3"/>
    <property type="match status" value="1"/>
</dbReference>
<dbReference type="eggNOG" id="COG0834">
    <property type="taxonomic scope" value="Bacteria"/>
</dbReference>
<dbReference type="KEGG" id="dde:Dde_0459"/>
<dbReference type="HOGENOM" id="CLU_064076_8_0_7"/>
<organism evidence="2 3">
    <name type="scientific">Oleidesulfovibrio alaskensis (strain ATCC BAA-1058 / DSM 17464 / G20)</name>
    <name type="common">Desulfovibrio alaskensis</name>
    <dbReference type="NCBI Taxonomy" id="207559"/>
    <lineage>
        <taxon>Bacteria</taxon>
        <taxon>Pseudomonadati</taxon>
        <taxon>Thermodesulfobacteriota</taxon>
        <taxon>Desulfovibrionia</taxon>
        <taxon>Desulfovibrionales</taxon>
        <taxon>Desulfovibrionaceae</taxon>
        <taxon>Oleidesulfovibrio</taxon>
    </lineage>
</organism>
<dbReference type="PANTHER" id="PTHR38834:SF3">
    <property type="entry name" value="SOLUTE-BINDING PROTEIN FAMILY 3_N-TERMINAL DOMAIN-CONTAINING PROTEIN"/>
    <property type="match status" value="1"/>
</dbReference>
<reference evidence="2 3" key="1">
    <citation type="journal article" date="2011" name="J. Bacteriol.">
        <title>Complete genome sequence and updated annotation of Desulfovibrio alaskensis G20.</title>
        <authorList>
            <person name="Hauser L.J."/>
            <person name="Land M.L."/>
            <person name="Brown S.D."/>
            <person name="Larimer F."/>
            <person name="Keller K.L."/>
            <person name="Rapp-Giles B.J."/>
            <person name="Price M.N."/>
            <person name="Lin M."/>
            <person name="Bruce D.C."/>
            <person name="Detter J.C."/>
            <person name="Tapia R."/>
            <person name="Han C.S."/>
            <person name="Goodwin L.A."/>
            <person name="Cheng J.F."/>
            <person name="Pitluck S."/>
            <person name="Copeland A."/>
            <person name="Lucas S."/>
            <person name="Nolan M."/>
            <person name="Lapidus A.L."/>
            <person name="Palumbo A.V."/>
            <person name="Wall J.D."/>
        </authorList>
    </citation>
    <scope>NUCLEOTIDE SEQUENCE [LARGE SCALE GENOMIC DNA]</scope>
    <source>
        <strain evidence="3">ATCC BAA 1058 / DSM 17464 / G20</strain>
    </source>
</reference>
<evidence type="ECO:0000313" key="2">
    <source>
        <dbReference type="EMBL" id="ABB37260.1"/>
    </source>
</evidence>
<evidence type="ECO:0000313" key="3">
    <source>
        <dbReference type="Proteomes" id="UP000002710"/>
    </source>
</evidence>
<gene>
    <name evidence="2" type="ordered locus">Dde_0459</name>
</gene>
<protein>
    <submittedName>
        <fullName evidence="2">ABC-type transporter, periplasmic subunit family 3</fullName>
    </submittedName>
</protein>
<dbReference type="Proteomes" id="UP000002710">
    <property type="component" value="Chromosome"/>
</dbReference>
<dbReference type="AlphaFoldDB" id="Q315Y6"/>
<name>Q315Y6_OLEA2</name>
<dbReference type="EMBL" id="CP000112">
    <property type="protein sequence ID" value="ABB37260.1"/>
    <property type="molecule type" value="Genomic_DNA"/>
</dbReference>
<keyword evidence="3" id="KW-1185">Reference proteome</keyword>